<sequence>MATPTPLSRNTVLFHRGWVIGVAVVAIVLGLIGLIFPGTSLVAVAIVFGIALVVVGLRRIVHSYTASDLTRGMRWFAGILGALTLVAGILCWIDPFRSLSVLGYLIGFAWIFEGASSLIGGAVGYVGGARWLTIVAGVVSLLAGVVMILLPLVALSAFLTVGSIVLIVIGVTMLLLLPRRAAM</sequence>
<feature type="transmembrane region" description="Helical" evidence="1">
    <location>
        <begin position="42"/>
        <end position="61"/>
    </location>
</feature>
<dbReference type="Proteomes" id="UP000280008">
    <property type="component" value="Unassembled WGS sequence"/>
</dbReference>
<dbReference type="InterPro" id="IPR052712">
    <property type="entry name" value="Acid_resist_chaperone_HdeD"/>
</dbReference>
<dbReference type="PANTHER" id="PTHR34989:SF1">
    <property type="entry name" value="PROTEIN HDED"/>
    <property type="match status" value="1"/>
</dbReference>
<feature type="transmembrane region" description="Helical" evidence="1">
    <location>
        <begin position="73"/>
        <end position="95"/>
    </location>
</feature>
<dbReference type="RefSeq" id="WP_121371353.1">
    <property type="nucleotide sequence ID" value="NZ_RBKS01000001.1"/>
</dbReference>
<dbReference type="GO" id="GO:0005886">
    <property type="term" value="C:plasma membrane"/>
    <property type="evidence" value="ECO:0007669"/>
    <property type="project" value="TreeGrafter"/>
</dbReference>
<feature type="transmembrane region" description="Helical" evidence="1">
    <location>
        <begin position="131"/>
        <end position="150"/>
    </location>
</feature>
<feature type="transmembrane region" description="Helical" evidence="1">
    <location>
        <begin position="156"/>
        <end position="177"/>
    </location>
</feature>
<accession>A0A495IK69</accession>
<name>A0A495IK69_9MICO</name>
<reference evidence="2 3" key="1">
    <citation type="submission" date="2018-10" db="EMBL/GenBank/DDBJ databases">
        <title>Sequencing the genomes of 1000 actinobacteria strains.</title>
        <authorList>
            <person name="Klenk H.-P."/>
        </authorList>
    </citation>
    <scope>NUCLEOTIDE SEQUENCE [LARGE SCALE GENOMIC DNA]</scope>
    <source>
        <strain evidence="2 3">DSM 17894</strain>
    </source>
</reference>
<gene>
    <name evidence="2" type="ORF">C8E83_3546</name>
</gene>
<keyword evidence="1" id="KW-1133">Transmembrane helix</keyword>
<dbReference type="OrthoDB" id="3238356at2"/>
<dbReference type="AlphaFoldDB" id="A0A495IK69"/>
<comment type="caution">
    <text evidence="2">The sequence shown here is derived from an EMBL/GenBank/DDBJ whole genome shotgun (WGS) entry which is preliminary data.</text>
</comment>
<protein>
    <submittedName>
        <fullName evidence="2">Uncharacterized membrane protein HdeD (DUF308 family)</fullName>
    </submittedName>
</protein>
<proteinExistence type="predicted"/>
<dbReference type="Pfam" id="PF03729">
    <property type="entry name" value="DUF308"/>
    <property type="match status" value="1"/>
</dbReference>
<keyword evidence="1" id="KW-0812">Transmembrane</keyword>
<dbReference type="InterPro" id="IPR005325">
    <property type="entry name" value="DUF308_memb"/>
</dbReference>
<keyword evidence="3" id="KW-1185">Reference proteome</keyword>
<evidence type="ECO:0000256" key="1">
    <source>
        <dbReference type="SAM" id="Phobius"/>
    </source>
</evidence>
<evidence type="ECO:0000313" key="3">
    <source>
        <dbReference type="Proteomes" id="UP000280008"/>
    </source>
</evidence>
<evidence type="ECO:0000313" key="2">
    <source>
        <dbReference type="EMBL" id="RKR76374.1"/>
    </source>
</evidence>
<dbReference type="PANTHER" id="PTHR34989">
    <property type="entry name" value="PROTEIN HDED"/>
    <property type="match status" value="1"/>
</dbReference>
<feature type="transmembrane region" description="Helical" evidence="1">
    <location>
        <begin position="12"/>
        <end position="36"/>
    </location>
</feature>
<organism evidence="2 3">
    <name type="scientific">Frondihabitans australicus</name>
    <dbReference type="NCBI Taxonomy" id="386892"/>
    <lineage>
        <taxon>Bacteria</taxon>
        <taxon>Bacillati</taxon>
        <taxon>Actinomycetota</taxon>
        <taxon>Actinomycetes</taxon>
        <taxon>Micrococcales</taxon>
        <taxon>Microbacteriaceae</taxon>
        <taxon>Frondihabitans</taxon>
    </lineage>
</organism>
<feature type="transmembrane region" description="Helical" evidence="1">
    <location>
        <begin position="101"/>
        <end position="124"/>
    </location>
</feature>
<dbReference type="EMBL" id="RBKS01000001">
    <property type="protein sequence ID" value="RKR76374.1"/>
    <property type="molecule type" value="Genomic_DNA"/>
</dbReference>
<keyword evidence="1" id="KW-0472">Membrane</keyword>